<protein>
    <submittedName>
        <fullName evidence="1">Uncharacterized protein</fullName>
    </submittedName>
</protein>
<sequence>MAIPTTFQANDIDVTVKSLAILNVTWIHLRGSEDRMFIFGTHTERRERTLPRSWRMREAAEGDGHVRWKLTGRRYAHKTYPFHPPPRLPIATRC</sequence>
<keyword evidence="2" id="KW-1185">Reference proteome</keyword>
<proteinExistence type="predicted"/>
<organism evidence="1 2">
    <name type="scientific">Armillaria ostoyae</name>
    <name type="common">Armillaria root rot fungus</name>
    <dbReference type="NCBI Taxonomy" id="47428"/>
    <lineage>
        <taxon>Eukaryota</taxon>
        <taxon>Fungi</taxon>
        <taxon>Dikarya</taxon>
        <taxon>Basidiomycota</taxon>
        <taxon>Agaricomycotina</taxon>
        <taxon>Agaricomycetes</taxon>
        <taxon>Agaricomycetidae</taxon>
        <taxon>Agaricales</taxon>
        <taxon>Marasmiineae</taxon>
        <taxon>Physalacriaceae</taxon>
        <taxon>Armillaria</taxon>
    </lineage>
</organism>
<name>A0A284S507_ARMOS</name>
<dbReference type="EMBL" id="FUEG01000032">
    <property type="protein sequence ID" value="SJL16080.1"/>
    <property type="molecule type" value="Genomic_DNA"/>
</dbReference>
<accession>A0A284S507</accession>
<dbReference type="OrthoDB" id="10394162at2759"/>
<reference evidence="2" key="1">
    <citation type="journal article" date="2017" name="Nat. Ecol. Evol.">
        <title>Genome expansion and lineage-specific genetic innovations in the forest pathogenic fungi Armillaria.</title>
        <authorList>
            <person name="Sipos G."/>
            <person name="Prasanna A.N."/>
            <person name="Walter M.C."/>
            <person name="O'Connor E."/>
            <person name="Balint B."/>
            <person name="Krizsan K."/>
            <person name="Kiss B."/>
            <person name="Hess J."/>
            <person name="Varga T."/>
            <person name="Slot J."/>
            <person name="Riley R."/>
            <person name="Boka B."/>
            <person name="Rigling D."/>
            <person name="Barry K."/>
            <person name="Lee J."/>
            <person name="Mihaltcheva S."/>
            <person name="LaButti K."/>
            <person name="Lipzen A."/>
            <person name="Waldron R."/>
            <person name="Moloney N.M."/>
            <person name="Sperisen C."/>
            <person name="Kredics L."/>
            <person name="Vagvoelgyi C."/>
            <person name="Patrignani A."/>
            <person name="Fitzpatrick D."/>
            <person name="Nagy I."/>
            <person name="Doyle S."/>
            <person name="Anderson J.B."/>
            <person name="Grigoriev I.V."/>
            <person name="Gueldener U."/>
            <person name="Muensterkoetter M."/>
            <person name="Nagy L.G."/>
        </authorList>
    </citation>
    <scope>NUCLEOTIDE SEQUENCE [LARGE SCALE GENOMIC DNA]</scope>
    <source>
        <strain evidence="2">C18/9</strain>
    </source>
</reference>
<dbReference type="OMA" id="IFGTHTE"/>
<evidence type="ECO:0000313" key="2">
    <source>
        <dbReference type="Proteomes" id="UP000219338"/>
    </source>
</evidence>
<evidence type="ECO:0000313" key="1">
    <source>
        <dbReference type="EMBL" id="SJL16080.1"/>
    </source>
</evidence>
<dbReference type="Proteomes" id="UP000219338">
    <property type="component" value="Unassembled WGS sequence"/>
</dbReference>
<dbReference type="AlphaFoldDB" id="A0A284S507"/>
<gene>
    <name evidence="1" type="ORF">ARMOST_19596</name>
</gene>